<dbReference type="InterPro" id="IPR012934">
    <property type="entry name" value="Znf_AD"/>
</dbReference>
<dbReference type="InterPro" id="IPR013087">
    <property type="entry name" value="Znf_C2H2_type"/>
</dbReference>
<feature type="domain" description="C2H2-type" evidence="13">
    <location>
        <begin position="433"/>
        <end position="460"/>
    </location>
</feature>
<feature type="domain" description="C2H2-type" evidence="13">
    <location>
        <begin position="405"/>
        <end position="432"/>
    </location>
</feature>
<evidence type="ECO:0000256" key="5">
    <source>
        <dbReference type="ARBA" id="ARBA00022771"/>
    </source>
</evidence>
<feature type="binding site" evidence="12">
    <location>
        <position position="19"/>
    </location>
    <ligand>
        <name>Zn(2+)</name>
        <dbReference type="ChEBI" id="CHEBI:29105"/>
    </ligand>
</feature>
<evidence type="ECO:0000256" key="8">
    <source>
        <dbReference type="ARBA" id="ARBA00023125"/>
    </source>
</evidence>
<keyword evidence="3 12" id="KW-0479">Metal-binding</keyword>
<evidence type="ECO:0000259" key="14">
    <source>
        <dbReference type="PROSITE" id="PS51915"/>
    </source>
</evidence>
<dbReference type="Gene3D" id="3.30.160.60">
    <property type="entry name" value="Classic Zinc Finger"/>
    <property type="match status" value="6"/>
</dbReference>
<dbReference type="GO" id="GO:0000981">
    <property type="term" value="F:DNA-binding transcription factor activity, RNA polymerase II-specific"/>
    <property type="evidence" value="ECO:0007669"/>
    <property type="project" value="TreeGrafter"/>
</dbReference>
<keyword evidence="6 12" id="KW-0862">Zinc</keyword>
<evidence type="ECO:0000259" key="13">
    <source>
        <dbReference type="PROSITE" id="PS50157"/>
    </source>
</evidence>
<dbReference type="Pfam" id="PF07776">
    <property type="entry name" value="zf-AD"/>
    <property type="match status" value="1"/>
</dbReference>
<keyword evidence="4" id="KW-0677">Repeat</keyword>
<evidence type="ECO:0000256" key="4">
    <source>
        <dbReference type="ARBA" id="ARBA00022737"/>
    </source>
</evidence>
<keyword evidence="7" id="KW-0805">Transcription regulation</keyword>
<reference evidence="15 16" key="1">
    <citation type="journal article" date="2023" name="Insect Mol. Biol.">
        <title>Genome sequencing provides insights into the evolution of gene families encoding plant cell wall-degrading enzymes in longhorned beetles.</title>
        <authorList>
            <person name="Shin N.R."/>
            <person name="Okamura Y."/>
            <person name="Kirsch R."/>
            <person name="Pauchet Y."/>
        </authorList>
    </citation>
    <scope>NUCLEOTIDE SEQUENCE [LARGE SCALE GENOMIC DNA]</scope>
    <source>
        <strain evidence="15">EAD_L_NR</strain>
    </source>
</reference>
<dbReference type="PANTHER" id="PTHR14003">
    <property type="entry name" value="TRANSCRIPTIONAL REPRESSOR PROTEIN YY"/>
    <property type="match status" value="1"/>
</dbReference>
<dbReference type="FunFam" id="3.30.160.60:FF:001370">
    <property type="entry name" value="Zinc finger protein"/>
    <property type="match status" value="1"/>
</dbReference>
<dbReference type="PROSITE" id="PS00028">
    <property type="entry name" value="ZINC_FINGER_C2H2_1"/>
    <property type="match status" value="6"/>
</dbReference>
<feature type="domain" description="C2H2-type" evidence="13">
    <location>
        <begin position="461"/>
        <end position="488"/>
    </location>
</feature>
<keyword evidence="16" id="KW-1185">Reference proteome</keyword>
<feature type="domain" description="C2H2-type" evidence="13">
    <location>
        <begin position="515"/>
        <end position="538"/>
    </location>
</feature>
<evidence type="ECO:0000256" key="9">
    <source>
        <dbReference type="ARBA" id="ARBA00023163"/>
    </source>
</evidence>
<evidence type="ECO:0000256" key="3">
    <source>
        <dbReference type="ARBA" id="ARBA00022723"/>
    </source>
</evidence>
<dbReference type="SMART" id="SM00868">
    <property type="entry name" value="zf-AD"/>
    <property type="match status" value="1"/>
</dbReference>
<dbReference type="PANTHER" id="PTHR14003:SF23">
    <property type="entry name" value="ZINC FINGER PROTEIN 143"/>
    <property type="match status" value="1"/>
</dbReference>
<keyword evidence="8" id="KW-0238">DNA-binding</keyword>
<dbReference type="InterPro" id="IPR036236">
    <property type="entry name" value="Znf_C2H2_sf"/>
</dbReference>
<dbReference type="GO" id="GO:0008270">
    <property type="term" value="F:zinc ion binding"/>
    <property type="evidence" value="ECO:0007669"/>
    <property type="project" value="UniProtKB-UniRule"/>
</dbReference>
<feature type="binding site" evidence="12">
    <location>
        <position position="22"/>
    </location>
    <ligand>
        <name>Zn(2+)</name>
        <dbReference type="ChEBI" id="CHEBI:29105"/>
    </ligand>
</feature>
<evidence type="ECO:0000256" key="11">
    <source>
        <dbReference type="PROSITE-ProRule" id="PRU00042"/>
    </source>
</evidence>
<dbReference type="GO" id="GO:0031519">
    <property type="term" value="C:PcG protein complex"/>
    <property type="evidence" value="ECO:0007669"/>
    <property type="project" value="TreeGrafter"/>
</dbReference>
<evidence type="ECO:0000313" key="15">
    <source>
        <dbReference type="EMBL" id="KAJ8918981.1"/>
    </source>
</evidence>
<dbReference type="AlphaFoldDB" id="A0AAV8VYM8"/>
<keyword evidence="5 11" id="KW-0863">Zinc-finger</keyword>
<evidence type="ECO:0000256" key="2">
    <source>
        <dbReference type="ARBA" id="ARBA00006991"/>
    </source>
</evidence>
<dbReference type="FunFam" id="3.30.160.60:FF:000264">
    <property type="entry name" value="Zinc finger protein 236"/>
    <property type="match status" value="1"/>
</dbReference>
<dbReference type="GO" id="GO:0005667">
    <property type="term" value="C:transcription regulator complex"/>
    <property type="evidence" value="ECO:0007669"/>
    <property type="project" value="TreeGrafter"/>
</dbReference>
<proteinExistence type="inferred from homology"/>
<feature type="domain" description="C2H2-type" evidence="13">
    <location>
        <begin position="489"/>
        <end position="516"/>
    </location>
</feature>
<dbReference type="GO" id="GO:0000978">
    <property type="term" value="F:RNA polymerase II cis-regulatory region sequence-specific DNA binding"/>
    <property type="evidence" value="ECO:0007669"/>
    <property type="project" value="TreeGrafter"/>
</dbReference>
<feature type="domain" description="ZAD" evidence="14">
    <location>
        <begin position="17"/>
        <end position="97"/>
    </location>
</feature>
<accession>A0AAV8VYM8</accession>
<dbReference type="Proteomes" id="UP001159042">
    <property type="component" value="Unassembled WGS sequence"/>
</dbReference>
<evidence type="ECO:0000256" key="6">
    <source>
        <dbReference type="ARBA" id="ARBA00022833"/>
    </source>
</evidence>
<keyword evidence="10" id="KW-0539">Nucleus</keyword>
<protein>
    <submittedName>
        <fullName evidence="15">Uncharacterized protein</fullName>
    </submittedName>
</protein>
<feature type="binding site" evidence="12">
    <location>
        <position position="70"/>
    </location>
    <ligand>
        <name>Zn(2+)</name>
        <dbReference type="ChEBI" id="CHEBI:29105"/>
    </ligand>
</feature>
<evidence type="ECO:0000256" key="10">
    <source>
        <dbReference type="ARBA" id="ARBA00023242"/>
    </source>
</evidence>
<dbReference type="PROSITE" id="PS50157">
    <property type="entry name" value="ZINC_FINGER_C2H2_2"/>
    <property type="match status" value="6"/>
</dbReference>
<evidence type="ECO:0000256" key="7">
    <source>
        <dbReference type="ARBA" id="ARBA00023015"/>
    </source>
</evidence>
<evidence type="ECO:0000256" key="12">
    <source>
        <dbReference type="PROSITE-ProRule" id="PRU01263"/>
    </source>
</evidence>
<sequence>MGGNLRESYLNAGKLIKMCRVCLTHSNNVMFSLTDYLDLDDSNEVPILDALEKVVSTKILINENYPQCICPMCMSMLRMSYKFIIQFEKSHNWLNSSSRIDQSSTYEHELPHSPFNKLEYEDDEHSVQNKSNESPVEIIIGKQKFSLNDLLIVEEPEKEDRNNFNGFLKNLGEEISATFVDKSTSKTPSERQCEDAVSIFMALNENNVLPVRELKIDDETNTINYIVLEDNSDKDVESKSEEDGELRDEGIEEYQDMECIKIETSDKDIESFIIKVEGGGNERDKGNETVSRTIMRKPTKRKKIIVERESDGVIIMEPLETGESNEAPQEEPENEDEIFEREIRFPCELCKKNISDKASNEGACYVHHRLKHKGKQFVCEVCNKTYYTRAVLKVHMATHVNNRQHLCSVCGKGFNYPNALEYHMRLHTGEKRYKCEYCGEQFRMPNSLKRHIRTHTGEKPYKCSFCQRAFSSRGEVQCHENIHTGYRPYHCKFCGKGFTKTHNLKLHLLSHGGPHKCDFCGKSFIQLSILAMHCKIAHKNLIQTLEEEEDERIDWTYFK</sequence>
<feature type="binding site" evidence="12">
    <location>
        <position position="73"/>
    </location>
    <ligand>
        <name>Zn(2+)</name>
        <dbReference type="ChEBI" id="CHEBI:29105"/>
    </ligand>
</feature>
<dbReference type="PROSITE" id="PS51915">
    <property type="entry name" value="ZAD"/>
    <property type="match status" value="1"/>
</dbReference>
<gene>
    <name evidence="15" type="ORF">NQ315_016885</name>
</gene>
<comment type="caution">
    <text evidence="15">The sequence shown here is derived from an EMBL/GenBank/DDBJ whole genome shotgun (WGS) entry which is preliminary data.</text>
</comment>
<keyword evidence="9" id="KW-0804">Transcription</keyword>
<dbReference type="Gene3D" id="3.40.1800.20">
    <property type="match status" value="1"/>
</dbReference>
<feature type="domain" description="C2H2-type" evidence="13">
    <location>
        <begin position="377"/>
        <end position="404"/>
    </location>
</feature>
<dbReference type="EMBL" id="JANEYG010000021">
    <property type="protein sequence ID" value="KAJ8918981.1"/>
    <property type="molecule type" value="Genomic_DNA"/>
</dbReference>
<dbReference type="GO" id="GO:0000785">
    <property type="term" value="C:chromatin"/>
    <property type="evidence" value="ECO:0007669"/>
    <property type="project" value="TreeGrafter"/>
</dbReference>
<organism evidence="15 16">
    <name type="scientific">Exocentrus adspersus</name>
    <dbReference type="NCBI Taxonomy" id="1586481"/>
    <lineage>
        <taxon>Eukaryota</taxon>
        <taxon>Metazoa</taxon>
        <taxon>Ecdysozoa</taxon>
        <taxon>Arthropoda</taxon>
        <taxon>Hexapoda</taxon>
        <taxon>Insecta</taxon>
        <taxon>Pterygota</taxon>
        <taxon>Neoptera</taxon>
        <taxon>Endopterygota</taxon>
        <taxon>Coleoptera</taxon>
        <taxon>Polyphaga</taxon>
        <taxon>Cucujiformia</taxon>
        <taxon>Chrysomeloidea</taxon>
        <taxon>Cerambycidae</taxon>
        <taxon>Lamiinae</taxon>
        <taxon>Acanthocinini</taxon>
        <taxon>Exocentrus</taxon>
    </lineage>
</organism>
<comment type="subcellular location">
    <subcellularLocation>
        <location evidence="1">Nucleus</location>
    </subcellularLocation>
</comment>
<evidence type="ECO:0000313" key="16">
    <source>
        <dbReference type="Proteomes" id="UP001159042"/>
    </source>
</evidence>
<name>A0AAV8VYM8_9CUCU</name>
<dbReference type="SUPFAM" id="SSF57716">
    <property type="entry name" value="Glucocorticoid receptor-like (DNA-binding domain)"/>
    <property type="match status" value="1"/>
</dbReference>
<dbReference type="SMART" id="SM00355">
    <property type="entry name" value="ZnF_C2H2"/>
    <property type="match status" value="7"/>
</dbReference>
<dbReference type="SUPFAM" id="SSF57667">
    <property type="entry name" value="beta-beta-alpha zinc fingers"/>
    <property type="match status" value="4"/>
</dbReference>
<dbReference type="FunFam" id="3.30.160.60:FF:002343">
    <property type="entry name" value="Zinc finger protein 33A"/>
    <property type="match status" value="1"/>
</dbReference>
<evidence type="ECO:0000256" key="1">
    <source>
        <dbReference type="ARBA" id="ARBA00004123"/>
    </source>
</evidence>
<dbReference type="Pfam" id="PF00096">
    <property type="entry name" value="zf-C2H2"/>
    <property type="match status" value="3"/>
</dbReference>
<comment type="similarity">
    <text evidence="2">Belongs to the krueppel C2H2-type zinc-finger protein family.</text>
</comment>